<dbReference type="PANTHER" id="PTHR34822:SF1">
    <property type="entry name" value="GRPB FAMILY PROTEIN"/>
    <property type="match status" value="1"/>
</dbReference>
<evidence type="ECO:0000313" key="2">
    <source>
        <dbReference type="Proteomes" id="UP000523007"/>
    </source>
</evidence>
<name>A0A7W7RLB8_9ACTN</name>
<proteinExistence type="predicted"/>
<dbReference type="Proteomes" id="UP000523007">
    <property type="component" value="Unassembled WGS sequence"/>
</dbReference>
<dbReference type="AlphaFoldDB" id="A0A7W7RLB8"/>
<evidence type="ECO:0000313" key="1">
    <source>
        <dbReference type="EMBL" id="MBB4934112.1"/>
    </source>
</evidence>
<dbReference type="GO" id="GO:0016740">
    <property type="term" value="F:transferase activity"/>
    <property type="evidence" value="ECO:0007669"/>
    <property type="project" value="UniProtKB-KW"/>
</dbReference>
<protein>
    <submittedName>
        <fullName evidence="1">GrpB-like predicted nucleotidyltransferase (UPF0157 family)</fullName>
    </submittedName>
</protein>
<accession>A0A7W7RLB8</accession>
<dbReference type="Pfam" id="PF04229">
    <property type="entry name" value="GrpB"/>
    <property type="match status" value="1"/>
</dbReference>
<reference evidence="1 2" key="1">
    <citation type="submission" date="2020-08" db="EMBL/GenBank/DDBJ databases">
        <title>Sequencing the genomes of 1000 actinobacteria strains.</title>
        <authorList>
            <person name="Klenk H.-P."/>
        </authorList>
    </citation>
    <scope>NUCLEOTIDE SEQUENCE [LARGE SCALE GENOMIC DNA]</scope>
    <source>
        <strain evidence="1 2">DSM 102030</strain>
    </source>
</reference>
<dbReference type="RefSeq" id="WP_184581934.1">
    <property type="nucleotide sequence ID" value="NZ_JACHJT010000001.1"/>
</dbReference>
<dbReference type="SUPFAM" id="SSF81301">
    <property type="entry name" value="Nucleotidyltransferase"/>
    <property type="match status" value="1"/>
</dbReference>
<dbReference type="Gene3D" id="3.30.460.10">
    <property type="entry name" value="Beta Polymerase, domain 2"/>
    <property type="match status" value="1"/>
</dbReference>
<dbReference type="InterPro" id="IPR007344">
    <property type="entry name" value="GrpB/CoaE"/>
</dbReference>
<sequence length="192" mass="21506">MTSKDDPAPLPSRTAGSADITRGDLLLSDGRVKLADYDPKWPYLFQRETERIRDVLGAKALLVEHVGSTAIPGMVAKPCVDVVLAVADSADEDDYLPALQRAGYTLTAREPEWYEHRLFAGPDVNVSLHVFSAGCEEIERMVRFRDRLRANSEDHAHYVRTKRELAVRQWSRVQDYADAKADVVQEIIARAG</sequence>
<dbReference type="PANTHER" id="PTHR34822">
    <property type="entry name" value="GRPB DOMAIN PROTEIN (AFU_ORTHOLOGUE AFUA_1G01530)"/>
    <property type="match status" value="1"/>
</dbReference>
<keyword evidence="1" id="KW-0808">Transferase</keyword>
<organism evidence="1 2">
    <name type="scientific">Lipingzhangella halophila</name>
    <dbReference type="NCBI Taxonomy" id="1783352"/>
    <lineage>
        <taxon>Bacteria</taxon>
        <taxon>Bacillati</taxon>
        <taxon>Actinomycetota</taxon>
        <taxon>Actinomycetes</taxon>
        <taxon>Streptosporangiales</taxon>
        <taxon>Nocardiopsidaceae</taxon>
        <taxon>Lipingzhangella</taxon>
    </lineage>
</organism>
<dbReference type="InterPro" id="IPR043519">
    <property type="entry name" value="NT_sf"/>
</dbReference>
<comment type="caution">
    <text evidence="1">The sequence shown here is derived from an EMBL/GenBank/DDBJ whole genome shotgun (WGS) entry which is preliminary data.</text>
</comment>
<gene>
    <name evidence="1" type="ORF">F4561_004932</name>
</gene>
<dbReference type="EMBL" id="JACHJT010000001">
    <property type="protein sequence ID" value="MBB4934112.1"/>
    <property type="molecule type" value="Genomic_DNA"/>
</dbReference>
<keyword evidence="2" id="KW-1185">Reference proteome</keyword>